<evidence type="ECO:0000256" key="2">
    <source>
        <dbReference type="ARBA" id="ARBA00022443"/>
    </source>
</evidence>
<dbReference type="PROSITE" id="PS50002">
    <property type="entry name" value="SH3"/>
    <property type="match status" value="1"/>
</dbReference>
<dbReference type="InParanoid" id="A0A151Z3X9"/>
<dbReference type="Pfam" id="PF07653">
    <property type="entry name" value="SH3_2"/>
    <property type="match status" value="1"/>
</dbReference>
<accession>A0A151Z3X9</accession>
<dbReference type="Proteomes" id="UP000076078">
    <property type="component" value="Unassembled WGS sequence"/>
</dbReference>
<dbReference type="InterPro" id="IPR011993">
    <property type="entry name" value="PH-like_dom_sf"/>
</dbReference>
<dbReference type="GO" id="GO:0005096">
    <property type="term" value="F:GTPase activator activity"/>
    <property type="evidence" value="ECO:0007669"/>
    <property type="project" value="UniProtKB-KW"/>
</dbReference>
<dbReference type="InterPro" id="IPR050729">
    <property type="entry name" value="Rho-GAP"/>
</dbReference>
<feature type="domain" description="SH3" evidence="8">
    <location>
        <begin position="565"/>
        <end position="631"/>
    </location>
</feature>
<dbReference type="InterPro" id="IPR036028">
    <property type="entry name" value="SH3-like_dom_sf"/>
</dbReference>
<dbReference type="SMART" id="SM00324">
    <property type="entry name" value="RhoGAP"/>
    <property type="match status" value="1"/>
</dbReference>
<evidence type="ECO:0000256" key="1">
    <source>
        <dbReference type="ARBA" id="ARBA00004496"/>
    </source>
</evidence>
<organism evidence="11 12">
    <name type="scientific">Tieghemostelium lacteum</name>
    <name type="common">Slime mold</name>
    <name type="synonym">Dictyostelium lacteum</name>
    <dbReference type="NCBI Taxonomy" id="361077"/>
    <lineage>
        <taxon>Eukaryota</taxon>
        <taxon>Amoebozoa</taxon>
        <taxon>Evosea</taxon>
        <taxon>Eumycetozoa</taxon>
        <taxon>Dictyostelia</taxon>
        <taxon>Dictyosteliales</taxon>
        <taxon>Raperosteliaceae</taxon>
        <taxon>Tieghemostelium</taxon>
    </lineage>
</organism>
<keyword evidence="2 6" id="KW-0728">SH3 domain</keyword>
<feature type="domain" description="Rho-GAP" evidence="10">
    <location>
        <begin position="366"/>
        <end position="558"/>
    </location>
</feature>
<feature type="domain" description="PH" evidence="9">
    <location>
        <begin position="208"/>
        <end position="304"/>
    </location>
</feature>
<dbReference type="EMBL" id="LODT01000049">
    <property type="protein sequence ID" value="KYQ88670.1"/>
    <property type="molecule type" value="Genomic_DNA"/>
</dbReference>
<evidence type="ECO:0000259" key="8">
    <source>
        <dbReference type="PROSITE" id="PS50002"/>
    </source>
</evidence>
<evidence type="ECO:0000313" key="11">
    <source>
        <dbReference type="EMBL" id="KYQ88670.1"/>
    </source>
</evidence>
<dbReference type="AlphaFoldDB" id="A0A151Z3X9"/>
<dbReference type="InterPro" id="IPR008936">
    <property type="entry name" value="Rho_GTPase_activation_prot"/>
</dbReference>
<name>A0A151Z3X9_TIELA</name>
<dbReference type="GO" id="GO:0005737">
    <property type="term" value="C:cytoplasm"/>
    <property type="evidence" value="ECO:0007669"/>
    <property type="project" value="UniProtKB-SubCell"/>
</dbReference>
<sequence length="818" mass="93433">MNFQNFGIKIGFPPGSPAKYKVVKFQDYNISVKEAINQITQKHNIPKPELYVLQITFVNEQQQKKFKWMDESAKLSTYPLGTNDVIIELKKRYQLIKIFDGKKLSNVIVDVTKPLCDLILYLSCKFKLKSSNLSNYKLYCSQQELNLEQSIKQLNIDITIPLILRDKDDIGQSIESLSQFVMTLDREDEEIGNLNQLSLMVPAKSIMGILKEGYLKKQNRKKTWNTRYFILTDKYLYYYKTPHSSVASGIISYREHIIRLQGSRKDSKIELIPKSKILTSASTHTHPGAYVIKFESEFEMNSWLLPPFSLDTSSTSSGASLAISSGNPSGGSLSSSGHIPPMNASGNSGFNRSARSKTMPAAVFGIPLDRVPIGSDGIPQIIKQTIDYLESKAMDTQGIFRLSGSVVTIDAWKAKYDRAEKVDLSPEQDPHAIAGLLKGFLRDLPDPILTYDKYNAFIQAQLIEEQPNRLKVIKHLIKSLPIVNQLVLSHLLQFLQRVATHSQQNKMQVHNLSTVFGPNLIKERPKENFNDNVQALVEDTPIINALTLSLIRDYAYIFQDKEIPEIKVLARTLYDYQGDPEQVQDENDRDLIFPKGVSIKVTNQGSDGWWTGEYQGRTGKFPATYVEILPHSPSTLMRQKSNTNLSKKKKFMMEMDNTKSKVQDLENNAQQLRDTKAKIQKQIQDLQAERLQLLHDPTITNLISQIQSSKQKPDLAIIPKNIELLQSKYEEYKKSHEDLQQVNTTIKEEYDQFLQNPKKKSLDSKEKDQLILKIENITTNVDKYQNIRQKSINSKRIINDDLKEIKQFFSLDQLKNSV</sequence>
<keyword evidence="4" id="KW-0963">Cytoplasm</keyword>
<proteinExistence type="predicted"/>
<evidence type="ECO:0000256" key="7">
    <source>
        <dbReference type="SAM" id="Coils"/>
    </source>
</evidence>
<dbReference type="SUPFAM" id="SSF50044">
    <property type="entry name" value="SH3-domain"/>
    <property type="match status" value="1"/>
</dbReference>
<gene>
    <name evidence="11" type="ORF">DLAC_10851</name>
</gene>
<dbReference type="Pfam" id="PF00169">
    <property type="entry name" value="PH"/>
    <property type="match status" value="1"/>
</dbReference>
<dbReference type="SUPFAM" id="SSF48350">
    <property type="entry name" value="GTPase activation domain, GAP"/>
    <property type="match status" value="1"/>
</dbReference>
<reference evidence="11 12" key="1">
    <citation type="submission" date="2015-12" db="EMBL/GenBank/DDBJ databases">
        <title>Dictyostelia acquired genes for synthesis and detection of signals that induce cell-type specialization by lateral gene transfer from prokaryotes.</title>
        <authorList>
            <person name="Gloeckner G."/>
            <person name="Schaap P."/>
        </authorList>
    </citation>
    <scope>NUCLEOTIDE SEQUENCE [LARGE SCALE GENOMIC DNA]</scope>
    <source>
        <strain evidence="11 12">TK</strain>
    </source>
</reference>
<evidence type="ECO:0000256" key="5">
    <source>
        <dbReference type="ARBA" id="ARBA00037092"/>
    </source>
</evidence>
<dbReference type="Pfam" id="PF00620">
    <property type="entry name" value="RhoGAP"/>
    <property type="match status" value="1"/>
</dbReference>
<dbReference type="PANTHER" id="PTHR23176">
    <property type="entry name" value="RHO/RAC/CDC GTPASE-ACTIVATING PROTEIN"/>
    <property type="match status" value="1"/>
</dbReference>
<feature type="coiled-coil region" evidence="7">
    <location>
        <begin position="722"/>
        <end position="787"/>
    </location>
</feature>
<keyword evidence="3" id="KW-0343">GTPase activation</keyword>
<comment type="function">
    <text evidence="5">Rho GTPase-activating protein involved in the signal transduction pathway.</text>
</comment>
<dbReference type="PROSITE" id="PS50238">
    <property type="entry name" value="RHOGAP"/>
    <property type="match status" value="1"/>
</dbReference>
<comment type="subcellular location">
    <subcellularLocation>
        <location evidence="1">Cytoplasm</location>
    </subcellularLocation>
</comment>
<dbReference type="Gene3D" id="2.30.29.30">
    <property type="entry name" value="Pleckstrin-homology domain (PH domain)/Phosphotyrosine-binding domain (PTB)"/>
    <property type="match status" value="1"/>
</dbReference>
<dbReference type="SUPFAM" id="SSF50729">
    <property type="entry name" value="PH domain-like"/>
    <property type="match status" value="1"/>
</dbReference>
<feature type="coiled-coil region" evidence="7">
    <location>
        <begin position="648"/>
        <end position="696"/>
    </location>
</feature>
<dbReference type="CDD" id="cd00159">
    <property type="entry name" value="RhoGAP"/>
    <property type="match status" value="1"/>
</dbReference>
<comment type="caution">
    <text evidence="11">The sequence shown here is derived from an EMBL/GenBank/DDBJ whole genome shotgun (WGS) entry which is preliminary data.</text>
</comment>
<evidence type="ECO:0000256" key="6">
    <source>
        <dbReference type="PROSITE-ProRule" id="PRU00192"/>
    </source>
</evidence>
<dbReference type="PROSITE" id="PS50003">
    <property type="entry name" value="PH_DOMAIN"/>
    <property type="match status" value="1"/>
</dbReference>
<dbReference type="Gene3D" id="2.30.30.40">
    <property type="entry name" value="SH3 Domains"/>
    <property type="match status" value="1"/>
</dbReference>
<dbReference type="InterPro" id="IPR001849">
    <property type="entry name" value="PH_domain"/>
</dbReference>
<dbReference type="SMART" id="SM00326">
    <property type="entry name" value="SH3"/>
    <property type="match status" value="1"/>
</dbReference>
<evidence type="ECO:0000256" key="4">
    <source>
        <dbReference type="ARBA" id="ARBA00022490"/>
    </source>
</evidence>
<evidence type="ECO:0000256" key="3">
    <source>
        <dbReference type="ARBA" id="ARBA00022468"/>
    </source>
</evidence>
<evidence type="ECO:0000313" key="12">
    <source>
        <dbReference type="Proteomes" id="UP000076078"/>
    </source>
</evidence>
<dbReference type="InterPro" id="IPR001452">
    <property type="entry name" value="SH3_domain"/>
</dbReference>
<dbReference type="OMA" id="GWWTGEY"/>
<protein>
    <submittedName>
        <fullName evidence="11">Pleckstrin (PH) domain-containing protein</fullName>
    </submittedName>
</protein>
<dbReference type="OrthoDB" id="79452at2759"/>
<dbReference type="FunCoup" id="A0A151Z3X9">
    <property type="interactions" value="109"/>
</dbReference>
<evidence type="ECO:0000259" key="10">
    <source>
        <dbReference type="PROSITE" id="PS50238"/>
    </source>
</evidence>
<dbReference type="PANTHER" id="PTHR23176:SF129">
    <property type="entry name" value="RHO GTPASE ACTIVATING PROTEIN AT 16F, ISOFORM E-RELATED"/>
    <property type="match status" value="1"/>
</dbReference>
<keyword evidence="7" id="KW-0175">Coiled coil</keyword>
<keyword evidence="12" id="KW-1185">Reference proteome</keyword>
<dbReference type="Gene3D" id="3.10.20.90">
    <property type="entry name" value="Phosphatidylinositol 3-kinase Catalytic Subunit, Chain A, domain 1"/>
    <property type="match status" value="1"/>
</dbReference>
<dbReference type="InterPro" id="IPR000198">
    <property type="entry name" value="RhoGAP_dom"/>
</dbReference>
<dbReference type="GO" id="GO:0007165">
    <property type="term" value="P:signal transduction"/>
    <property type="evidence" value="ECO:0007669"/>
    <property type="project" value="InterPro"/>
</dbReference>
<dbReference type="SMART" id="SM00233">
    <property type="entry name" value="PH"/>
    <property type="match status" value="1"/>
</dbReference>
<evidence type="ECO:0000259" key="9">
    <source>
        <dbReference type="PROSITE" id="PS50003"/>
    </source>
</evidence>
<dbReference type="Gene3D" id="1.10.555.10">
    <property type="entry name" value="Rho GTPase activation protein"/>
    <property type="match status" value="1"/>
</dbReference>